<dbReference type="AlphaFoldDB" id="A0AAN4TMA0"/>
<organism evidence="1 2">
    <name type="scientific">Pseudomonas syringae pv. actinidiae</name>
    <dbReference type="NCBI Taxonomy" id="103796"/>
    <lineage>
        <taxon>Bacteria</taxon>
        <taxon>Pseudomonadati</taxon>
        <taxon>Pseudomonadota</taxon>
        <taxon>Gammaproteobacteria</taxon>
        <taxon>Pseudomonadales</taxon>
        <taxon>Pseudomonadaceae</taxon>
        <taxon>Pseudomonas</taxon>
        <taxon>Pseudomonas syringae</taxon>
    </lineage>
</organism>
<reference evidence="1 2" key="1">
    <citation type="submission" date="2018-04" db="EMBL/GenBank/DDBJ databases">
        <title>Draft genome sequence of Pseudomonas syringae pv. actinidiae biovar 3 strains isolated from kiwifruit in Kagawa prefecture.</title>
        <authorList>
            <person name="Tabuchi M."/>
            <person name="Saito M."/>
            <person name="Fujiwara S."/>
            <person name="Sasa N."/>
            <person name="Akimitsu K."/>
            <person name="Gomi K."/>
            <person name="Konishi-Sugita S."/>
            <person name="Hamano K."/>
            <person name="Kataoka I."/>
        </authorList>
    </citation>
    <scope>NUCLEOTIDE SEQUENCE [LARGE SCALE GENOMIC DNA]</scope>
    <source>
        <strain evidence="1 2">MAFF212211</strain>
    </source>
</reference>
<name>A0AAN4TMA0_PSESF</name>
<dbReference type="Proteomes" id="UP000248291">
    <property type="component" value="Unassembled WGS sequence"/>
</dbReference>
<dbReference type="EMBL" id="BGKA01000132">
    <property type="protein sequence ID" value="GBH17972.1"/>
    <property type="molecule type" value="Genomic_DNA"/>
</dbReference>
<comment type="caution">
    <text evidence="1">The sequence shown here is derived from an EMBL/GenBank/DDBJ whole genome shotgun (WGS) entry which is preliminary data.</text>
</comment>
<evidence type="ECO:0000313" key="2">
    <source>
        <dbReference type="Proteomes" id="UP000248291"/>
    </source>
</evidence>
<accession>A0AAN4TMA0</accession>
<gene>
    <name evidence="1" type="ORF">KPSA3_03949</name>
</gene>
<protein>
    <submittedName>
        <fullName evidence="1">Uncharacterized protein</fullName>
    </submittedName>
</protein>
<sequence>MHHQTYSKSAKLMTVPARWSNRCANNHTVHPLNRLETQKIHK</sequence>
<evidence type="ECO:0000313" key="1">
    <source>
        <dbReference type="EMBL" id="GBH17972.1"/>
    </source>
</evidence>
<proteinExistence type="predicted"/>